<dbReference type="InterPro" id="IPR001314">
    <property type="entry name" value="Peptidase_S1A"/>
</dbReference>
<dbReference type="GO" id="GO:0006508">
    <property type="term" value="P:proteolysis"/>
    <property type="evidence" value="ECO:0007669"/>
    <property type="project" value="UniProtKB-KW"/>
</dbReference>
<dbReference type="GeneTree" id="ENSGT00940000157814"/>
<dbReference type="PROSITE" id="PS00135">
    <property type="entry name" value="TRYPSIN_SER"/>
    <property type="match status" value="1"/>
</dbReference>
<keyword evidence="11 13" id="KW-1015">Disulfide bond</keyword>
<evidence type="ECO:0000256" key="5">
    <source>
        <dbReference type="ARBA" id="ARBA00022572"/>
    </source>
</evidence>
<dbReference type="AlphaFoldDB" id="A0A8D0GK49"/>
<dbReference type="Gene3D" id="2.10.25.10">
    <property type="entry name" value="Laminin"/>
    <property type="match status" value="2"/>
</dbReference>
<feature type="domain" description="EGF-like" evidence="16">
    <location>
        <begin position="157"/>
        <end position="194"/>
    </location>
</feature>
<keyword evidence="6 15" id="KW-0645">Protease</keyword>
<dbReference type="PANTHER" id="PTHR24264">
    <property type="entry name" value="TRYPSIN-RELATED"/>
    <property type="match status" value="1"/>
</dbReference>
<dbReference type="Gene3D" id="2.40.10.10">
    <property type="entry name" value="Trypsin-like serine proteases"/>
    <property type="match status" value="1"/>
</dbReference>
<keyword evidence="10 15" id="KW-0720">Serine protease</keyword>
<dbReference type="InterPro" id="IPR001254">
    <property type="entry name" value="Trypsin_dom"/>
</dbReference>
<evidence type="ECO:0000256" key="7">
    <source>
        <dbReference type="ARBA" id="ARBA00022729"/>
    </source>
</evidence>
<evidence type="ECO:0000256" key="1">
    <source>
        <dbReference type="ARBA" id="ARBA00004613"/>
    </source>
</evidence>
<dbReference type="FunFam" id="2.40.10.10:FF:000069">
    <property type="entry name" value="Hyaluronan-binding protein 2"/>
    <property type="match status" value="1"/>
</dbReference>
<evidence type="ECO:0000256" key="12">
    <source>
        <dbReference type="ARBA" id="ARBA00023180"/>
    </source>
</evidence>
<evidence type="ECO:0000256" key="15">
    <source>
        <dbReference type="RuleBase" id="RU363034"/>
    </source>
</evidence>
<dbReference type="InterPro" id="IPR018056">
    <property type="entry name" value="Kringle_CS"/>
</dbReference>
<dbReference type="SUPFAM" id="SSF57440">
    <property type="entry name" value="Kringle-like"/>
    <property type="match status" value="1"/>
</dbReference>
<organism evidence="19 20">
    <name type="scientific">Sphenodon punctatus</name>
    <name type="common">Tuatara</name>
    <name type="synonym">Hatteria punctata</name>
    <dbReference type="NCBI Taxonomy" id="8508"/>
    <lineage>
        <taxon>Eukaryota</taxon>
        <taxon>Metazoa</taxon>
        <taxon>Chordata</taxon>
        <taxon>Craniata</taxon>
        <taxon>Vertebrata</taxon>
        <taxon>Euteleostomi</taxon>
        <taxon>Lepidosauria</taxon>
        <taxon>Sphenodontia</taxon>
        <taxon>Sphenodontidae</taxon>
        <taxon>Sphenodon</taxon>
    </lineage>
</organism>
<dbReference type="InterPro" id="IPR000001">
    <property type="entry name" value="Kringle"/>
</dbReference>
<feature type="disulfide bond" evidence="13">
    <location>
        <begin position="184"/>
        <end position="193"/>
    </location>
</feature>
<dbReference type="InterPro" id="IPR009003">
    <property type="entry name" value="Peptidase_S1_PA"/>
</dbReference>
<proteinExistence type="inferred from homology"/>
<dbReference type="InterPro" id="IPR000742">
    <property type="entry name" value="EGF"/>
</dbReference>
<evidence type="ECO:0000256" key="9">
    <source>
        <dbReference type="ARBA" id="ARBA00022801"/>
    </source>
</evidence>
<dbReference type="PROSITE" id="PS01186">
    <property type="entry name" value="EGF_2"/>
    <property type="match status" value="1"/>
</dbReference>
<dbReference type="CDD" id="cd00054">
    <property type="entry name" value="EGF_CA"/>
    <property type="match status" value="2"/>
</dbReference>
<keyword evidence="8" id="KW-0677">Repeat</keyword>
<dbReference type="PROSITE" id="PS00022">
    <property type="entry name" value="EGF_1"/>
    <property type="match status" value="2"/>
</dbReference>
<dbReference type="GO" id="GO:0005509">
    <property type="term" value="F:calcium ion binding"/>
    <property type="evidence" value="ECO:0007669"/>
    <property type="project" value="InterPro"/>
</dbReference>
<evidence type="ECO:0000256" key="6">
    <source>
        <dbReference type="ARBA" id="ARBA00022670"/>
    </source>
</evidence>
<name>A0A8D0GK49_SPHPU</name>
<evidence type="ECO:0000256" key="14">
    <source>
        <dbReference type="PROSITE-ProRule" id="PRU00121"/>
    </source>
</evidence>
<protein>
    <submittedName>
        <fullName evidence="19">Hyaluronan binding protein 2</fullName>
    </submittedName>
</protein>
<evidence type="ECO:0000256" key="3">
    <source>
        <dbReference type="ARBA" id="ARBA00022525"/>
    </source>
</evidence>
<dbReference type="PROSITE" id="PS50070">
    <property type="entry name" value="KRINGLE_2"/>
    <property type="match status" value="1"/>
</dbReference>
<dbReference type="Pfam" id="PF00008">
    <property type="entry name" value="EGF"/>
    <property type="match status" value="2"/>
</dbReference>
<dbReference type="PRINTS" id="PR00722">
    <property type="entry name" value="CHYMOTRYPSIN"/>
</dbReference>
<dbReference type="FunFam" id="2.40.20.10:FF:000001">
    <property type="entry name" value="Urokinase-type plasminogen activator"/>
    <property type="match status" value="1"/>
</dbReference>
<dbReference type="GO" id="GO:0035821">
    <property type="term" value="P:modulation of process of another organism"/>
    <property type="evidence" value="ECO:0007669"/>
    <property type="project" value="UniProtKB-ARBA"/>
</dbReference>
<evidence type="ECO:0000256" key="4">
    <source>
        <dbReference type="ARBA" id="ARBA00022536"/>
    </source>
</evidence>
<feature type="domain" description="Peptidase S1" evidence="18">
    <location>
        <begin position="315"/>
        <end position="558"/>
    </location>
</feature>
<feature type="domain" description="EGF-like" evidence="16">
    <location>
        <begin position="82"/>
        <end position="118"/>
    </location>
</feature>
<evidence type="ECO:0000313" key="19">
    <source>
        <dbReference type="Ensembl" id="ENSSPUP00000006093.1"/>
    </source>
</evidence>
<keyword evidence="20" id="KW-1185">Reference proteome</keyword>
<dbReference type="SUPFAM" id="SSF50494">
    <property type="entry name" value="Trypsin-like serine proteases"/>
    <property type="match status" value="1"/>
</dbReference>
<dbReference type="Ensembl" id="ENSSPUT00000006484.1">
    <property type="protein sequence ID" value="ENSSPUP00000006093.1"/>
    <property type="gene ID" value="ENSSPUG00000004494.1"/>
</dbReference>
<dbReference type="Pfam" id="PF00051">
    <property type="entry name" value="Kringle"/>
    <property type="match status" value="1"/>
</dbReference>
<comment type="subcellular location">
    <subcellularLocation>
        <location evidence="1">Secreted</location>
    </subcellularLocation>
</comment>
<keyword evidence="4 13" id="KW-0245">EGF-like domain</keyword>
<dbReference type="PRINTS" id="PR00018">
    <property type="entry name" value="KRINGLE"/>
</dbReference>
<dbReference type="SUPFAM" id="SSF57196">
    <property type="entry name" value="EGF/Laminin"/>
    <property type="match status" value="1"/>
</dbReference>
<comment type="caution">
    <text evidence="13">Lacks conserved residue(s) required for the propagation of feature annotation.</text>
</comment>
<dbReference type="Proteomes" id="UP000694392">
    <property type="component" value="Unplaced"/>
</dbReference>
<dbReference type="GO" id="GO:0004252">
    <property type="term" value="F:serine-type endopeptidase activity"/>
    <property type="evidence" value="ECO:0007669"/>
    <property type="project" value="InterPro"/>
</dbReference>
<keyword evidence="12" id="KW-0325">Glycoprotein</keyword>
<dbReference type="PROSITE" id="PS00021">
    <property type="entry name" value="KRINGLE_1"/>
    <property type="match status" value="1"/>
</dbReference>
<dbReference type="SMART" id="SM00020">
    <property type="entry name" value="Tryp_SPc"/>
    <property type="match status" value="1"/>
</dbReference>
<keyword evidence="3" id="KW-0964">Secreted</keyword>
<evidence type="ECO:0000259" key="17">
    <source>
        <dbReference type="PROSITE" id="PS50070"/>
    </source>
</evidence>
<dbReference type="Pfam" id="PF00089">
    <property type="entry name" value="Trypsin"/>
    <property type="match status" value="1"/>
</dbReference>
<dbReference type="CDD" id="cd00190">
    <property type="entry name" value="Tryp_SPc"/>
    <property type="match status" value="1"/>
</dbReference>
<dbReference type="FunFam" id="2.10.25.10:FF:000321">
    <property type="entry name" value="Protein delta homolog 1"/>
    <property type="match status" value="1"/>
</dbReference>
<dbReference type="InterPro" id="IPR033116">
    <property type="entry name" value="TRYPSIN_SER"/>
</dbReference>
<feature type="disulfide bond" evidence="13">
    <location>
        <begin position="108"/>
        <end position="117"/>
    </location>
</feature>
<reference evidence="19" key="1">
    <citation type="submission" date="2025-08" db="UniProtKB">
        <authorList>
            <consortium name="Ensembl"/>
        </authorList>
    </citation>
    <scope>IDENTIFICATION</scope>
</reference>
<dbReference type="SMART" id="SM00179">
    <property type="entry name" value="EGF_CA"/>
    <property type="match status" value="2"/>
</dbReference>
<dbReference type="SMART" id="SM00130">
    <property type="entry name" value="KR"/>
    <property type="match status" value="1"/>
</dbReference>
<gene>
    <name evidence="19" type="primary">HABP2</name>
</gene>
<dbReference type="InterPro" id="IPR001881">
    <property type="entry name" value="EGF-like_Ca-bd_dom"/>
</dbReference>
<dbReference type="SMART" id="SM00181">
    <property type="entry name" value="EGF"/>
    <property type="match status" value="3"/>
</dbReference>
<comment type="similarity">
    <text evidence="2">Belongs to the peptidase S1 family. Snake venom subfamily.</text>
</comment>
<evidence type="ECO:0000256" key="13">
    <source>
        <dbReference type="PROSITE-ProRule" id="PRU00076"/>
    </source>
</evidence>
<dbReference type="InterPro" id="IPR050127">
    <property type="entry name" value="Serine_Proteases_S1"/>
</dbReference>
<evidence type="ECO:0000259" key="16">
    <source>
        <dbReference type="PROSITE" id="PS50026"/>
    </source>
</evidence>
<dbReference type="PANTHER" id="PTHR24264:SF40">
    <property type="entry name" value="HYALURONAN-BINDING PROTEIN 2"/>
    <property type="match status" value="1"/>
</dbReference>
<dbReference type="CDD" id="cd00108">
    <property type="entry name" value="KR"/>
    <property type="match status" value="1"/>
</dbReference>
<evidence type="ECO:0000256" key="11">
    <source>
        <dbReference type="ARBA" id="ARBA00023157"/>
    </source>
</evidence>
<dbReference type="InterPro" id="IPR043504">
    <property type="entry name" value="Peptidase_S1_PA_chymotrypsin"/>
</dbReference>
<dbReference type="PROSITE" id="PS00134">
    <property type="entry name" value="TRYPSIN_HIS"/>
    <property type="match status" value="1"/>
</dbReference>
<evidence type="ECO:0000256" key="8">
    <source>
        <dbReference type="ARBA" id="ARBA00022737"/>
    </source>
</evidence>
<reference evidence="19" key="2">
    <citation type="submission" date="2025-09" db="UniProtKB">
        <authorList>
            <consortium name="Ensembl"/>
        </authorList>
    </citation>
    <scope>IDENTIFICATION</scope>
</reference>
<keyword evidence="5 14" id="KW-0420">Kringle</keyword>
<evidence type="ECO:0000256" key="2">
    <source>
        <dbReference type="ARBA" id="ARBA00009228"/>
    </source>
</evidence>
<dbReference type="Gene3D" id="2.40.20.10">
    <property type="entry name" value="Plasminogen Kringle 4"/>
    <property type="match status" value="1"/>
</dbReference>
<sequence>MICVFHVGGSSFSSQHSTEKPVVVTHCAGLSHQQSFLYSFLFNKSYFLFSLSFPPITSQDWADDYYYEYSEEYLQPEQNNATYDPCQSKPCKNGGVCEQHKESYTCHCPMPYTGTKCEKVKNTCQKTSCNRGDCLITLTPPYYQCSCRHPYKLPSCIRACSPSPCKNGGVCLRNRIRSKFTCQCPESFRGRYCETGPEDCYEQDGLKYRGKVSQTVQQKTCLHWNSHLLLGHSFNAFMEDAENHGLGSHNFCRNPDGDEKPWCFVHVNKKVKWDFCEVSSCSSPTTTAVPTEPPAVSKMPGTCGQPERVRTVQRIYGGSKAAAGKHPWQASLQNKVWFNLFMPRGHFCGGVLIEPCWVLTAAHCLGIAAPQMEVFLGKQHLGRRESHEQRFDVEKIIVHGRYEERHEIPYNDIALLKLKPIDGHCAVETKYVKTECLPDSAFPDGTECYISGWGATETGDESRQLLDARVKLISQTQCNTRRAYNNDVDENMLCAGNLQSRGADTCQGDSGGPLTCIKNGSYYIYGIVSWGDLCGLRFKPGVYTRVTRFLNWIRTVIKRESYSPR</sequence>
<dbReference type="InterPro" id="IPR013806">
    <property type="entry name" value="Kringle-like"/>
</dbReference>
<dbReference type="InterPro" id="IPR038178">
    <property type="entry name" value="Kringle_sf"/>
</dbReference>
<evidence type="ECO:0000313" key="20">
    <source>
        <dbReference type="Proteomes" id="UP000694392"/>
    </source>
</evidence>
<feature type="disulfide bond" evidence="13">
    <location>
        <begin position="165"/>
        <end position="182"/>
    </location>
</feature>
<dbReference type="InterPro" id="IPR018114">
    <property type="entry name" value="TRYPSIN_HIS"/>
</dbReference>
<dbReference type="GO" id="GO:0005615">
    <property type="term" value="C:extracellular space"/>
    <property type="evidence" value="ECO:0007669"/>
    <property type="project" value="TreeGrafter"/>
</dbReference>
<evidence type="ECO:0000256" key="10">
    <source>
        <dbReference type="ARBA" id="ARBA00022825"/>
    </source>
</evidence>
<feature type="domain" description="Kringle" evidence="17">
    <location>
        <begin position="199"/>
        <end position="281"/>
    </location>
</feature>
<evidence type="ECO:0000259" key="18">
    <source>
        <dbReference type="PROSITE" id="PS50240"/>
    </source>
</evidence>
<keyword evidence="7" id="KW-0732">Signal</keyword>
<dbReference type="PROSITE" id="PS50026">
    <property type="entry name" value="EGF_3"/>
    <property type="match status" value="2"/>
</dbReference>
<dbReference type="PROSITE" id="PS50240">
    <property type="entry name" value="TRYPSIN_DOM"/>
    <property type="match status" value="1"/>
</dbReference>
<accession>A0A8D0GK49</accession>
<keyword evidence="9 15" id="KW-0378">Hydrolase</keyword>